<evidence type="ECO:0000313" key="2">
    <source>
        <dbReference type="Proteomes" id="UP001297092"/>
    </source>
</evidence>
<protein>
    <submittedName>
        <fullName evidence="1">DUF4251 domain-containing protein</fullName>
    </submittedName>
</protein>
<dbReference type="Gene3D" id="2.40.128.410">
    <property type="match status" value="1"/>
</dbReference>
<gene>
    <name evidence="1" type="ORF">KIV10_10745</name>
</gene>
<comment type="caution">
    <text evidence="1">The sequence shown here is derived from an EMBL/GenBank/DDBJ whole genome shotgun (WGS) entry which is preliminary data.</text>
</comment>
<dbReference type="Proteomes" id="UP001297092">
    <property type="component" value="Unassembled WGS sequence"/>
</dbReference>
<reference evidence="1 2" key="1">
    <citation type="submission" date="2021-05" db="EMBL/GenBank/DDBJ databases">
        <title>Aequorivita echinoideorum JCM 30378 genome.</title>
        <authorList>
            <person name="Zhang H."/>
            <person name="Li C."/>
        </authorList>
    </citation>
    <scope>NUCLEOTIDE SEQUENCE [LARGE SCALE GENOMIC DNA]</scope>
    <source>
        <strain evidence="1 2">JCM30378</strain>
    </source>
</reference>
<dbReference type="InterPro" id="IPR025347">
    <property type="entry name" value="DUF4251"/>
</dbReference>
<sequence length="164" mass="18207">MKKYLFIISCILTFGNMWSQESDSEKNLSVQNNIESVINSDKFQFIGFTALPMGWAPVDLGSNINSIVFSEELIVSNMPYYGRGWAGGGFSNDRGVVFTGAPSEYNLEKTSKGYELIAKVEANDEIFTISLSVSRNGNAMLTINSRNRTSITYQGQISKVKKDD</sequence>
<evidence type="ECO:0000313" key="1">
    <source>
        <dbReference type="EMBL" id="MBT0608663.1"/>
    </source>
</evidence>
<proteinExistence type="predicted"/>
<keyword evidence="2" id="KW-1185">Reference proteome</keyword>
<accession>A0ABS5S617</accession>
<organism evidence="1 2">
    <name type="scientific">Aequorivita echinoideorum</name>
    <dbReference type="NCBI Taxonomy" id="1549647"/>
    <lineage>
        <taxon>Bacteria</taxon>
        <taxon>Pseudomonadati</taxon>
        <taxon>Bacteroidota</taxon>
        <taxon>Flavobacteriia</taxon>
        <taxon>Flavobacteriales</taxon>
        <taxon>Flavobacteriaceae</taxon>
        <taxon>Aequorivita</taxon>
    </lineage>
</organism>
<dbReference type="EMBL" id="JAHCTB010000004">
    <property type="protein sequence ID" value="MBT0608663.1"/>
    <property type="molecule type" value="Genomic_DNA"/>
</dbReference>
<dbReference type="Pfam" id="PF14059">
    <property type="entry name" value="DUF4251"/>
    <property type="match status" value="1"/>
</dbReference>
<name>A0ABS5S617_9FLAO</name>
<dbReference type="RefSeq" id="WP_214113520.1">
    <property type="nucleotide sequence ID" value="NZ_JAHCTB010000004.1"/>
</dbReference>